<keyword evidence="3" id="KW-1185">Reference proteome</keyword>
<accession>A0ABR2PD84</accession>
<evidence type="ECO:0000256" key="1">
    <source>
        <dbReference type="SAM" id="MobiDB-lite"/>
    </source>
</evidence>
<dbReference type="EMBL" id="JBBPBN010000065">
    <property type="protein sequence ID" value="KAK8986206.1"/>
    <property type="molecule type" value="Genomic_DNA"/>
</dbReference>
<gene>
    <name evidence="2" type="ORF">V6N11_082480</name>
</gene>
<feature type="compositionally biased region" description="Polar residues" evidence="1">
    <location>
        <begin position="69"/>
        <end position="81"/>
    </location>
</feature>
<sequence>MLLVESKATADVSARSRVIPVLTETRSLPQSSADQQAESRIFGVPSTEDVEQATHVESQMANEEVTSDVAGSTHTSQSSEGSLVHGLNNGALEQMDISQPVQVTDQAVEESVSVMNSVQSEGSEDLEKAG</sequence>
<name>A0ABR2PD84_9ROSI</name>
<comment type="caution">
    <text evidence="2">The sequence shown here is derived from an EMBL/GenBank/DDBJ whole genome shotgun (WGS) entry which is preliminary data.</text>
</comment>
<feature type="compositionally biased region" description="Polar residues" evidence="1">
    <location>
        <begin position="96"/>
        <end position="105"/>
    </location>
</feature>
<feature type="region of interest" description="Disordered" evidence="1">
    <location>
        <begin position="58"/>
        <end position="130"/>
    </location>
</feature>
<organism evidence="2 3">
    <name type="scientific">Hibiscus sabdariffa</name>
    <name type="common">roselle</name>
    <dbReference type="NCBI Taxonomy" id="183260"/>
    <lineage>
        <taxon>Eukaryota</taxon>
        <taxon>Viridiplantae</taxon>
        <taxon>Streptophyta</taxon>
        <taxon>Embryophyta</taxon>
        <taxon>Tracheophyta</taxon>
        <taxon>Spermatophyta</taxon>
        <taxon>Magnoliopsida</taxon>
        <taxon>eudicotyledons</taxon>
        <taxon>Gunneridae</taxon>
        <taxon>Pentapetalae</taxon>
        <taxon>rosids</taxon>
        <taxon>malvids</taxon>
        <taxon>Malvales</taxon>
        <taxon>Malvaceae</taxon>
        <taxon>Malvoideae</taxon>
        <taxon>Hibiscus</taxon>
    </lineage>
</organism>
<evidence type="ECO:0000313" key="3">
    <source>
        <dbReference type="Proteomes" id="UP001396334"/>
    </source>
</evidence>
<protein>
    <submittedName>
        <fullName evidence="2">Uncharacterized protein</fullName>
    </submittedName>
</protein>
<proteinExistence type="predicted"/>
<reference evidence="2 3" key="1">
    <citation type="journal article" date="2024" name="G3 (Bethesda)">
        <title>Genome assembly of Hibiscus sabdariffa L. provides insights into metabolisms of medicinal natural products.</title>
        <authorList>
            <person name="Kim T."/>
        </authorList>
    </citation>
    <scope>NUCLEOTIDE SEQUENCE [LARGE SCALE GENOMIC DNA]</scope>
    <source>
        <strain evidence="2">TK-2024</strain>
        <tissue evidence="2">Old leaves</tissue>
    </source>
</reference>
<evidence type="ECO:0000313" key="2">
    <source>
        <dbReference type="EMBL" id="KAK8986206.1"/>
    </source>
</evidence>
<dbReference type="Proteomes" id="UP001396334">
    <property type="component" value="Unassembled WGS sequence"/>
</dbReference>